<dbReference type="OrthoDB" id="8764943at2"/>
<dbReference type="InterPro" id="IPR037066">
    <property type="entry name" value="Plug_dom_sf"/>
</dbReference>
<dbReference type="InterPro" id="IPR012910">
    <property type="entry name" value="Plug_dom"/>
</dbReference>
<dbReference type="AlphaFoldDB" id="A0A4Q1JN62"/>
<evidence type="ECO:0000259" key="9">
    <source>
        <dbReference type="Pfam" id="PF14905"/>
    </source>
</evidence>
<keyword evidence="3 7" id="KW-1134">Transmembrane beta strand</keyword>
<evidence type="ECO:0000313" key="10">
    <source>
        <dbReference type="EMBL" id="RXQ95894.1"/>
    </source>
</evidence>
<evidence type="ECO:0000256" key="2">
    <source>
        <dbReference type="ARBA" id="ARBA00022448"/>
    </source>
</evidence>
<dbReference type="InterPro" id="IPR008969">
    <property type="entry name" value="CarboxyPept-like_regulatory"/>
</dbReference>
<evidence type="ECO:0000256" key="3">
    <source>
        <dbReference type="ARBA" id="ARBA00022452"/>
    </source>
</evidence>
<evidence type="ECO:0000256" key="4">
    <source>
        <dbReference type="ARBA" id="ARBA00022692"/>
    </source>
</evidence>
<dbReference type="PANTHER" id="PTHR40980:SF4">
    <property type="entry name" value="TONB-DEPENDENT RECEPTOR-LIKE BETA-BARREL DOMAIN-CONTAINING PROTEIN"/>
    <property type="match status" value="1"/>
</dbReference>
<feature type="domain" description="Outer membrane protein beta-barrel" evidence="9">
    <location>
        <begin position="387"/>
        <end position="790"/>
    </location>
</feature>
<dbReference type="Pfam" id="PF07715">
    <property type="entry name" value="Plug"/>
    <property type="match status" value="1"/>
</dbReference>
<keyword evidence="5 7" id="KW-0472">Membrane</keyword>
<dbReference type="InterPro" id="IPR036942">
    <property type="entry name" value="Beta-barrel_TonB_sf"/>
</dbReference>
<dbReference type="Gene3D" id="2.170.130.10">
    <property type="entry name" value="TonB-dependent receptor, plug domain"/>
    <property type="match status" value="1"/>
</dbReference>
<dbReference type="GO" id="GO:0009279">
    <property type="term" value="C:cell outer membrane"/>
    <property type="evidence" value="ECO:0007669"/>
    <property type="project" value="UniProtKB-SubCell"/>
</dbReference>
<evidence type="ECO:0000313" key="11">
    <source>
        <dbReference type="Proteomes" id="UP000289703"/>
    </source>
</evidence>
<keyword evidence="2 7" id="KW-0813">Transport</keyword>
<dbReference type="Pfam" id="PF14905">
    <property type="entry name" value="OMP_b-brl_3"/>
    <property type="match status" value="1"/>
</dbReference>
<dbReference type="PANTHER" id="PTHR40980">
    <property type="entry name" value="PLUG DOMAIN-CONTAINING PROTEIN"/>
    <property type="match status" value="1"/>
</dbReference>
<gene>
    <name evidence="10" type="ORF">EO244_06220</name>
</gene>
<comment type="caution">
    <text evidence="10">The sequence shown here is derived from an EMBL/GenBank/DDBJ whole genome shotgun (WGS) entry which is preliminary data.</text>
</comment>
<dbReference type="Pfam" id="PF13620">
    <property type="entry name" value="CarboxypepD_reg"/>
    <property type="match status" value="1"/>
</dbReference>
<keyword evidence="6 7" id="KW-0998">Cell outer membrane</keyword>
<keyword evidence="10" id="KW-0675">Receptor</keyword>
<keyword evidence="4 7" id="KW-0812">Transmembrane</keyword>
<evidence type="ECO:0000256" key="5">
    <source>
        <dbReference type="ARBA" id="ARBA00023136"/>
    </source>
</evidence>
<organism evidence="10 11">
    <name type="scientific">Ancylomarina salipaludis</name>
    <dbReference type="NCBI Taxonomy" id="2501299"/>
    <lineage>
        <taxon>Bacteria</taxon>
        <taxon>Pseudomonadati</taxon>
        <taxon>Bacteroidota</taxon>
        <taxon>Bacteroidia</taxon>
        <taxon>Marinilabiliales</taxon>
        <taxon>Marinifilaceae</taxon>
        <taxon>Ancylomarina</taxon>
    </lineage>
</organism>
<dbReference type="Proteomes" id="UP000289703">
    <property type="component" value="Unassembled WGS sequence"/>
</dbReference>
<evidence type="ECO:0000256" key="6">
    <source>
        <dbReference type="ARBA" id="ARBA00023237"/>
    </source>
</evidence>
<keyword evidence="11" id="KW-1185">Reference proteome</keyword>
<dbReference type="EMBL" id="SAXA01000004">
    <property type="protein sequence ID" value="RXQ95894.1"/>
    <property type="molecule type" value="Genomic_DNA"/>
</dbReference>
<evidence type="ECO:0000256" key="1">
    <source>
        <dbReference type="ARBA" id="ARBA00004571"/>
    </source>
</evidence>
<dbReference type="Gene3D" id="2.60.40.1120">
    <property type="entry name" value="Carboxypeptidase-like, regulatory domain"/>
    <property type="match status" value="1"/>
</dbReference>
<dbReference type="InterPro" id="IPR039426">
    <property type="entry name" value="TonB-dep_rcpt-like"/>
</dbReference>
<evidence type="ECO:0000256" key="7">
    <source>
        <dbReference type="PROSITE-ProRule" id="PRU01360"/>
    </source>
</evidence>
<dbReference type="PROSITE" id="PS52016">
    <property type="entry name" value="TONB_DEPENDENT_REC_3"/>
    <property type="match status" value="1"/>
</dbReference>
<comment type="similarity">
    <text evidence="7">Belongs to the TonB-dependent receptor family.</text>
</comment>
<dbReference type="InterPro" id="IPR041700">
    <property type="entry name" value="OMP_b-brl_3"/>
</dbReference>
<name>A0A4Q1JN62_9BACT</name>
<dbReference type="SUPFAM" id="SSF56935">
    <property type="entry name" value="Porins"/>
    <property type="match status" value="1"/>
</dbReference>
<proteinExistence type="inferred from homology"/>
<accession>A0A4Q1JN62</accession>
<feature type="domain" description="TonB-dependent receptor plug" evidence="8">
    <location>
        <begin position="162"/>
        <end position="234"/>
    </location>
</feature>
<dbReference type="SUPFAM" id="SSF49464">
    <property type="entry name" value="Carboxypeptidase regulatory domain-like"/>
    <property type="match status" value="1"/>
</dbReference>
<evidence type="ECO:0000259" key="8">
    <source>
        <dbReference type="Pfam" id="PF07715"/>
    </source>
</evidence>
<protein>
    <submittedName>
        <fullName evidence="10">TonB-dependent receptor</fullName>
    </submittedName>
</protein>
<dbReference type="Gene3D" id="2.40.170.20">
    <property type="entry name" value="TonB-dependent receptor, beta-barrel domain"/>
    <property type="match status" value="1"/>
</dbReference>
<sequence length="809" mass="91579">MHSSISTSMKRLIFLFIILLSTYPIFATKTTNTEKFGVINGYIKDMKSNASIEYATVSVFTQDDSKLIDGTITNKDGFFEIKKLRAGNYYIEVSFIGYEKKIVSDIAIRSYKRENKLNDIKLDLSTKALQEIVVNSDKDAIDYQIDKKIVPVSNQLSAEGGTAINVLETVPSVSVDVNGNVSLRGSTDFTVLLDGRPSVRSAQEILSQIPTSQIENIEIITNPSAKYEAEGGAGIINIISKKVSFKGASGFLNLSPGSHENFASTGMFNFKKKKSNFYLGANYNVRAYGGKRENFKTIFSGPQSYLNAFGKLDSKDKSHKISSAYDFEIDSLNLFSITAEIGHSTMDKLDKLTYEKYETQDNILIDNSKEATNDELNYYVATLTYLRKFNKKGHQLNTLIDYSGKTFDKSITNENQSETENNTYLSSIEEDAKGIVISSDYTLPLAGNGKFEAGYQYLSFDFNRDRSFVENTSIKPNFSKPSDYKKTIQSLYTTYSGKLNKISYQVGLRAEHLNREIKYDGNKSDLNRWDLFPSFHSQMSISKVSKISASYSRRINRPSSGQLEGFQIWNDVYNRTIGNPELNPELTNSFELQYNTKIGKHSFSLTSYYRSNEDKIERIKTLSAINPDVIISSYQNVGTDHGLGLEAFTNISISKWWRYLMSVDFSHYKIDGDYTDSADSGSTEKHKFSTSSNNWKIISVSRFKLSKLTQFELNLKYNSKTKWAQGEQDDSFVTTMSLKHSFFKRKLSASFIVTDVFNTADLSKSYYNNDYSLVNNFDRDAPTFKLSLSYKINNYKSVKRVKSTDIGNM</sequence>
<comment type="subcellular location">
    <subcellularLocation>
        <location evidence="1 7">Cell outer membrane</location>
        <topology evidence="1 7">Multi-pass membrane protein</topology>
    </subcellularLocation>
</comment>
<reference evidence="10 11" key="1">
    <citation type="submission" date="2019-01" db="EMBL/GenBank/DDBJ databases">
        <title>Ancylomarina salipaludis sp. nov., isolated from a salt marsh.</title>
        <authorList>
            <person name="Yoon J.-H."/>
        </authorList>
    </citation>
    <scope>NUCLEOTIDE SEQUENCE [LARGE SCALE GENOMIC DNA]</scope>
    <source>
        <strain evidence="10 11">SHSM-M15</strain>
    </source>
</reference>